<feature type="non-terminal residue" evidence="3">
    <location>
        <position position="112"/>
    </location>
</feature>
<feature type="signal peptide" evidence="1">
    <location>
        <begin position="1"/>
        <end position="22"/>
    </location>
</feature>
<keyword evidence="1" id="KW-0732">Signal</keyword>
<dbReference type="AlphaFoldDB" id="A0A3Q0IRL6"/>
<protein>
    <submittedName>
        <fullName evidence="3">Uncharacterized protein LOC113466078</fullName>
    </submittedName>
</protein>
<accession>A0A3Q0IRL6</accession>
<keyword evidence="2" id="KW-1185">Reference proteome</keyword>
<dbReference type="PaxDb" id="121845-A0A3Q0IRL6"/>
<evidence type="ECO:0000313" key="2">
    <source>
        <dbReference type="Proteomes" id="UP000079169"/>
    </source>
</evidence>
<proteinExistence type="predicted"/>
<gene>
    <name evidence="3" type="primary">LOC113466078</name>
</gene>
<dbReference type="RefSeq" id="XP_026676985.1">
    <property type="nucleotide sequence ID" value="XM_026821184.1"/>
</dbReference>
<sequence length="112" mass="12247">MKSLGVLALGCLYCLNYVRVTCNEFDIVLPPDQTGLNWYKPGAPQAPLAAPNPPPANTTLVPSTTTPIHWFCTQFAMDQLEAQTGGSWLSSLTTMVGSMFVPEDNQMRTQQI</sequence>
<evidence type="ECO:0000256" key="1">
    <source>
        <dbReference type="SAM" id="SignalP"/>
    </source>
</evidence>
<dbReference type="GeneID" id="113466078"/>
<feature type="chain" id="PRO_5018181554" evidence="1">
    <location>
        <begin position="23"/>
        <end position="112"/>
    </location>
</feature>
<reference evidence="3" key="1">
    <citation type="submission" date="2025-08" db="UniProtKB">
        <authorList>
            <consortium name="RefSeq"/>
        </authorList>
    </citation>
    <scope>IDENTIFICATION</scope>
</reference>
<dbReference type="Proteomes" id="UP000079169">
    <property type="component" value="Unplaced"/>
</dbReference>
<evidence type="ECO:0000313" key="3">
    <source>
        <dbReference type="RefSeq" id="XP_026676985.1"/>
    </source>
</evidence>
<name>A0A3Q0IRL6_DIACI</name>
<organism evidence="2 3">
    <name type="scientific">Diaphorina citri</name>
    <name type="common">Asian citrus psyllid</name>
    <dbReference type="NCBI Taxonomy" id="121845"/>
    <lineage>
        <taxon>Eukaryota</taxon>
        <taxon>Metazoa</taxon>
        <taxon>Ecdysozoa</taxon>
        <taxon>Arthropoda</taxon>
        <taxon>Hexapoda</taxon>
        <taxon>Insecta</taxon>
        <taxon>Pterygota</taxon>
        <taxon>Neoptera</taxon>
        <taxon>Paraneoptera</taxon>
        <taxon>Hemiptera</taxon>
        <taxon>Sternorrhyncha</taxon>
        <taxon>Psylloidea</taxon>
        <taxon>Psyllidae</taxon>
        <taxon>Diaphorininae</taxon>
        <taxon>Diaphorina</taxon>
    </lineage>
</organism>
<dbReference type="KEGG" id="dci:113466078"/>